<feature type="domain" description="Peptidase S8/S53" evidence="14">
    <location>
        <begin position="887"/>
        <end position="1350"/>
    </location>
</feature>
<feature type="chain" id="PRO_5031150936" description="Subtilisin-like protease SBT5.3" evidence="13">
    <location>
        <begin position="29"/>
        <end position="2262"/>
    </location>
</feature>
<feature type="domain" description="Subtilisin-like protease fibronectin type-III" evidence="17">
    <location>
        <begin position="1423"/>
        <end position="1512"/>
    </location>
</feature>
<feature type="domain" description="PA" evidence="15">
    <location>
        <begin position="1889"/>
        <end position="1964"/>
    </location>
</feature>
<reference evidence="18" key="1">
    <citation type="submission" date="2018-11" db="EMBL/GenBank/DDBJ databases">
        <authorList>
            <person name="Grassa J C."/>
        </authorList>
    </citation>
    <scope>NUCLEOTIDE SEQUENCE [LARGE SCALE GENOMIC DNA]</scope>
</reference>
<dbReference type="InterPro" id="IPR023828">
    <property type="entry name" value="Peptidase_S8_Ser-AS"/>
</dbReference>
<dbReference type="Gene3D" id="2.60.40.2310">
    <property type="match status" value="3"/>
</dbReference>
<dbReference type="Pfam" id="PF02225">
    <property type="entry name" value="PA"/>
    <property type="match status" value="3"/>
</dbReference>
<dbReference type="FunFam" id="3.40.50.200:FF:000006">
    <property type="entry name" value="Subtilisin-like protease SBT1.5"/>
    <property type="match status" value="2"/>
</dbReference>
<feature type="active site" description="Charge relay system" evidence="11 12">
    <location>
        <position position="567"/>
    </location>
</feature>
<feature type="domain" description="Inhibitor I9" evidence="16">
    <location>
        <begin position="32"/>
        <end position="117"/>
    </location>
</feature>
<evidence type="ECO:0000256" key="11">
    <source>
        <dbReference type="PIRSR" id="PIRSR615500-1"/>
    </source>
</evidence>
<feature type="active site" description="Charge relay system" evidence="11 12">
    <location>
        <position position="154"/>
    </location>
</feature>
<comment type="function">
    <text evidence="1">Required for arbuscular mycorrhiza (AM) development during AM symbiosis with AM fungi (e.g. Glomeromycota intraradices).</text>
</comment>
<dbReference type="InterPro" id="IPR046450">
    <property type="entry name" value="PA_dom_sf"/>
</dbReference>
<evidence type="ECO:0000259" key="17">
    <source>
        <dbReference type="Pfam" id="PF17766"/>
    </source>
</evidence>
<dbReference type="PRINTS" id="PR00723">
    <property type="entry name" value="SUBTILISIN"/>
</dbReference>
<dbReference type="Gene3D" id="3.40.50.200">
    <property type="entry name" value="Peptidase S8/S53 domain"/>
    <property type="match status" value="3"/>
</dbReference>
<keyword evidence="19" id="KW-1185">Reference proteome</keyword>
<dbReference type="InterPro" id="IPR036852">
    <property type="entry name" value="Peptidase_S8/S53_dom_sf"/>
</dbReference>
<feature type="active site" description="Charge relay system" evidence="12">
    <location>
        <position position="896"/>
    </location>
</feature>
<dbReference type="InterPro" id="IPR015500">
    <property type="entry name" value="Peptidase_S8_subtilisin-rel"/>
</dbReference>
<name>A0A803QB94_CANSA</name>
<dbReference type="SUPFAM" id="SSF52743">
    <property type="entry name" value="Subtilisin-like"/>
    <property type="match status" value="3"/>
</dbReference>
<evidence type="ECO:0000256" key="7">
    <source>
        <dbReference type="ARBA" id="ARBA00022729"/>
    </source>
</evidence>
<evidence type="ECO:0000256" key="3">
    <source>
        <dbReference type="ARBA" id="ARBA00011073"/>
    </source>
</evidence>
<dbReference type="CDD" id="cd04852">
    <property type="entry name" value="Peptidases_S8_3"/>
    <property type="match status" value="3"/>
</dbReference>
<dbReference type="CDD" id="cd02120">
    <property type="entry name" value="PA_subtilisin_like"/>
    <property type="match status" value="3"/>
</dbReference>
<organism evidence="18 19">
    <name type="scientific">Cannabis sativa</name>
    <name type="common">Hemp</name>
    <name type="synonym">Marijuana</name>
    <dbReference type="NCBI Taxonomy" id="3483"/>
    <lineage>
        <taxon>Eukaryota</taxon>
        <taxon>Viridiplantae</taxon>
        <taxon>Streptophyta</taxon>
        <taxon>Embryophyta</taxon>
        <taxon>Tracheophyta</taxon>
        <taxon>Spermatophyta</taxon>
        <taxon>Magnoliopsida</taxon>
        <taxon>eudicotyledons</taxon>
        <taxon>Gunneridae</taxon>
        <taxon>Pentapetalae</taxon>
        <taxon>rosids</taxon>
        <taxon>fabids</taxon>
        <taxon>Rosales</taxon>
        <taxon>Cannabaceae</taxon>
        <taxon>Cannabis</taxon>
    </lineage>
</organism>
<dbReference type="EMBL" id="UZAU01000678">
    <property type="status" value="NOT_ANNOTATED_CDS"/>
    <property type="molecule type" value="Genomic_DNA"/>
</dbReference>
<sequence>MGHSVVSSSLILVPMLLLFSLFLSPTKAIQKSYIVYMGAHSHGPNPTSVDLETATSSHYTLLETYKGSEEKAKDSILYSYNRYINGFAAILDEAEASEIAKHPKVLSVFESKPKKLHTTHSWSFLDLEQNGVIPKSSLWKKARYGENIIIGNLDTGAWPESKSFSDEGIGPIPKKWKGICQDDVKDGFRCNRKLIGARYFNKGYSMFLQLVNRKITPKLNKTMYTPRDHAGHGTHTLSTAGGGFVPGANVFNNGNGTAKGGSPKARVAAYKVCWEGEMCFDSDILAGFEAAIADGVDVLSVSLGGSVTEFFEDAISIGSFHAIKNGIVVVASAGNAGPTEGSVGNGAPWIITVGASTIDREFNAFVSLGNGKHLKGQSLSSIPLPSPKMYPLISGDNAKLTKANASEALLCKPNTVDPKKVKEKILVCVRGDIARIEKGQEAALAGAVGMILVNDLISGNDLIADPHFLPASHISYNDGNLVFNYIKSTKSPMAYIAQATTVFDVKRSPSMASFSSRGPNTIEPTILKPDITAPGVNIIAAYTEATGPSDIESDHRRVPFNVESGTSMSCPHVSGVVGLLKTLHPDWSAAAIKSAIMTTAKTRDGTKKPIMDSTMKKATPFAYGAGHIQPNRAMDPGLVYDITIDDYLNFLCARGYNATALQVFANKSYKCPKSFNMANLNYPSISVPRVGSRLVTITRRVRNVGTRGTYKAFVRAPIGFSAYVKPEMLKFNKIGEEKTFEIVLKAKVVGNKPIKDYVFGELKWSDGKHTGTLMTFLIKKRGLTRGIDVVLQWQPETTRVWNKKPFIFEDVVSYAFHYLDQRKTAQISSDSSFRSLTGFDVEHPDVISVFLSKGVKKFHTTHSWEFLRLERKGVIPYQSIWSKTQLGEDVIIGNLDSGVWSESKSFDEYEGIRPIPSKWRGSCQPVVKDKVRCNRKLIGAKYFSKGYIALMKTLINNTSSLQSFMRKVNFFTSRDREGHGTHTLSTAGGSFVHGANIFGNGNGTAKGGSPKARVAAYKIGGWLNADDMPNAPAYTDADVMAGFDAAISDGVDIISLSLGSDTPTEYFDDVVSIGSFHAIMKNIVVVASAGNEGPDPKTVTSVSPWTITVAASTLDREFYNYVSLGNKKHLKGVTLSSGGLPSQKFYPLIYGGFCNPKSLQPNIAKGKILVCLVGDNTTTLEKGHHASLVGAVGMILFNHPLIGNEVTPESHVLPTSHLNAIQGNFLVDYLNTTRNPVAYITPTKTKIGVKPAPVMASFSSRGPNVIQPALIKPDITAPGVLIIAAYSESASPTSESFDKRQVKFNAISGTSMSCPQVSGIAGLLKSLYPNWSSAAIHSAIMTTARVRDNNNEAMLDWDMKKATPFQYGSGHIQPNRAMDPGLVYDRTIDDYMNFLCAHGYNETMLKKFYNKSYKCPKSFTLANFNYPSIAVTNLSSKSVTIVTRKVKNVGSPGTYKAYVRAPPGVSIYVRPNNLQFTKVGEEKKFEIILKPKVVGKPKDYVFGQLKWSDGKHYPYIVYMGTHSHGVNPTSDDLEKATKSHHTLLGSYLGSEEKAKDAIFYSYNRHINGFAAILDDIEAQEIQKHPNVVSVFLSKELKLHTTHSWKFLGLERNSGRVPSKSIWTKARFGEDVIIANLDSGVWPESTSFSEYEGIGPIPSKWRGICQSVVKDKVRCNRKLIGARYFNKGYIALLKSINISTSENLFTSRDISGHGTHTLSTAAGSFVSGVNIFGNGNGTAKGGSPKARVAAYRVCWGEGNSCTEADTLAGFEAAISDGVDVISASIGGRPSEYFKESISIGSFHAVMKNIVVIASAGNDGSNSNTVANASPWMITVAASTIDREFHSYVALGNKKHLKGLSLSLGGLPFQKFYPLIYGLDAKAAKVKDPLKAQLCETESLDPKKVKGKILVCLVGDESFTLDQGQEALLAGAVGMILVNNVSVGNHGFTAELHVLPTSHLNVTQGNYVLEYLKTTKVPMAYMTQPKTEIGQKPSPIIASFSSRGPSIIQPALLKPDITAPGVNIIAAFSESAPATTDLEFDKRRVKYNAASGTSMSCPHVSGIVGLLKNIHPNWSPAAIHSAIMTTAKVQDNNKGPLLDWNMTKATPFEYGSGHIQPNRAMDPGLVYDRTVNDYLNFLCAHGYNKTSLQLFYNKPFKCSKSFTLANLNYPSITVTDLSSKSVTVTRIVKNVGSPGTYKAYVKAPIGVYVYVKPTILEFSKVGEEKKFEVLFKSKFVGKPKDYVFGQLKWSDGKHYVRSPIVVKY</sequence>
<feature type="active site" description="Charge relay system" evidence="12">
    <location>
        <position position="2052"/>
    </location>
</feature>
<protein>
    <recommendedName>
        <fullName evidence="20">Subtilisin-like protease SBT5.3</fullName>
    </recommendedName>
</protein>
<feature type="active site" description="Charge relay system" evidence="12">
    <location>
        <position position="979"/>
    </location>
</feature>
<keyword evidence="6 12" id="KW-0645">Protease</keyword>
<evidence type="ECO:0000256" key="6">
    <source>
        <dbReference type="ARBA" id="ARBA00022670"/>
    </source>
</evidence>
<evidence type="ECO:0000256" key="2">
    <source>
        <dbReference type="ARBA" id="ARBA00004271"/>
    </source>
</evidence>
<evidence type="ECO:0000313" key="18">
    <source>
        <dbReference type="EnsemblPlants" id="cds.evm.model.08.44"/>
    </source>
</evidence>
<dbReference type="InterPro" id="IPR037045">
    <property type="entry name" value="S8pro/Inhibitor_I9_sf"/>
</dbReference>
<dbReference type="PANTHER" id="PTHR10795">
    <property type="entry name" value="PROPROTEIN CONVERTASE SUBTILISIN/KEXIN"/>
    <property type="match status" value="1"/>
</dbReference>
<evidence type="ECO:0000256" key="9">
    <source>
        <dbReference type="ARBA" id="ARBA00022825"/>
    </source>
</evidence>
<evidence type="ECO:0000259" key="14">
    <source>
        <dbReference type="Pfam" id="PF00082"/>
    </source>
</evidence>
<proteinExistence type="inferred from homology"/>
<dbReference type="FunFam" id="3.30.70.80:FF:000002">
    <property type="entry name" value="Subtilisin-like protease SBT5.3"/>
    <property type="match status" value="2"/>
</dbReference>
<dbReference type="GO" id="GO:0006508">
    <property type="term" value="P:proteolysis"/>
    <property type="evidence" value="ECO:0007669"/>
    <property type="project" value="UniProtKB-KW"/>
</dbReference>
<feature type="domain" description="PA" evidence="15">
    <location>
        <begin position="407"/>
        <end position="480"/>
    </location>
</feature>
<feature type="active site" description="Charge relay system" evidence="11 12">
    <location>
        <position position="232"/>
    </location>
</feature>
<evidence type="ECO:0000256" key="1">
    <source>
        <dbReference type="ARBA" id="ARBA00002076"/>
    </source>
</evidence>
<dbReference type="GO" id="GO:0009610">
    <property type="term" value="P:response to symbiotic fungus"/>
    <property type="evidence" value="ECO:0007669"/>
    <property type="project" value="UniProtKB-ARBA"/>
</dbReference>
<evidence type="ECO:0000256" key="4">
    <source>
        <dbReference type="ARBA" id="ARBA00022523"/>
    </source>
</evidence>
<dbReference type="OMA" id="NKSYKCP"/>
<dbReference type="InterPro" id="IPR010259">
    <property type="entry name" value="S8pro/Inhibitor_I9"/>
</dbReference>
<evidence type="ECO:0008006" key="20">
    <source>
        <dbReference type="Google" id="ProtNLM"/>
    </source>
</evidence>
<feature type="domain" description="PA" evidence="15">
    <location>
        <begin position="1154"/>
        <end position="1224"/>
    </location>
</feature>
<dbReference type="Pfam" id="PF17766">
    <property type="entry name" value="fn3_6"/>
    <property type="match status" value="3"/>
</dbReference>
<dbReference type="Gene3D" id="3.50.30.30">
    <property type="match status" value="3"/>
</dbReference>
<evidence type="ECO:0000259" key="16">
    <source>
        <dbReference type="Pfam" id="PF05922"/>
    </source>
</evidence>
<dbReference type="Pfam" id="PF05922">
    <property type="entry name" value="Inhibitor_I9"/>
    <property type="match status" value="2"/>
</dbReference>
<feature type="active site" description="Charge relay system" evidence="12">
    <location>
        <position position="1637"/>
    </location>
</feature>
<feature type="domain" description="Peptidase S8/S53" evidence="14">
    <location>
        <begin position="1628"/>
        <end position="2090"/>
    </location>
</feature>
<evidence type="ECO:0000256" key="5">
    <source>
        <dbReference type="ARBA" id="ARBA00022525"/>
    </source>
</evidence>
<feature type="domain" description="Subtilisin-like protease fibronectin type-III" evidence="17">
    <location>
        <begin position="2164"/>
        <end position="2260"/>
    </location>
</feature>
<comment type="subcellular location">
    <subcellularLocation>
        <location evidence="2">Secreted</location>
        <location evidence="2">Extracellular space</location>
        <location evidence="2">Apoplast</location>
    </subcellularLocation>
</comment>
<keyword evidence="8 12" id="KW-0378">Hydrolase</keyword>
<evidence type="ECO:0000256" key="10">
    <source>
        <dbReference type="ARBA" id="ARBA00023180"/>
    </source>
</evidence>
<dbReference type="InterPro" id="IPR034197">
    <property type="entry name" value="Peptidases_S8_3"/>
</dbReference>
<dbReference type="InterPro" id="IPR003137">
    <property type="entry name" value="PA_domain"/>
</dbReference>
<dbReference type="GO" id="GO:0009609">
    <property type="term" value="P:response to symbiotic bacterium"/>
    <property type="evidence" value="ECO:0007669"/>
    <property type="project" value="UniProtKB-ARBA"/>
</dbReference>
<feature type="active site" description="Charge relay system" evidence="12">
    <location>
        <position position="1311"/>
    </location>
</feature>
<evidence type="ECO:0000256" key="13">
    <source>
        <dbReference type="SAM" id="SignalP"/>
    </source>
</evidence>
<keyword evidence="9 12" id="KW-0720">Serine protease</keyword>
<dbReference type="InterPro" id="IPR045051">
    <property type="entry name" value="SBT"/>
</dbReference>
<dbReference type="EnsemblPlants" id="evm.model.08.44">
    <property type="protein sequence ID" value="cds.evm.model.08.44"/>
    <property type="gene ID" value="evm.TU.08.44"/>
</dbReference>
<comment type="similarity">
    <text evidence="3 12">Belongs to the peptidase S8 family.</text>
</comment>
<dbReference type="SUPFAM" id="SSF52025">
    <property type="entry name" value="PA domain"/>
    <property type="match status" value="1"/>
</dbReference>
<keyword evidence="10" id="KW-0325">Glycoprotein</keyword>
<reference evidence="18" key="2">
    <citation type="submission" date="2021-03" db="UniProtKB">
        <authorList>
            <consortium name="EnsemblPlants"/>
        </authorList>
    </citation>
    <scope>IDENTIFICATION</scope>
</reference>
<feature type="domain" description="Subtilisin-like protease fibronectin type-III" evidence="17">
    <location>
        <begin position="679"/>
        <end position="770"/>
    </location>
</feature>
<dbReference type="Gramene" id="evm.model.08.44">
    <property type="protein sequence ID" value="cds.evm.model.08.44"/>
    <property type="gene ID" value="evm.TU.08.44"/>
</dbReference>
<evidence type="ECO:0000259" key="15">
    <source>
        <dbReference type="Pfam" id="PF02225"/>
    </source>
</evidence>
<dbReference type="PROSITE" id="PS00138">
    <property type="entry name" value="SUBTILASE_SER"/>
    <property type="match status" value="3"/>
</dbReference>
<dbReference type="FunFam" id="3.50.30.30:FF:000005">
    <property type="entry name" value="subtilisin-like protease SBT1.5"/>
    <property type="match status" value="3"/>
</dbReference>
<evidence type="ECO:0000313" key="19">
    <source>
        <dbReference type="Proteomes" id="UP000596661"/>
    </source>
</evidence>
<dbReference type="Proteomes" id="UP000596661">
    <property type="component" value="Chromosome 8"/>
</dbReference>
<accession>A0A803QB94</accession>
<dbReference type="Pfam" id="PF00082">
    <property type="entry name" value="Peptidase_S8"/>
    <property type="match status" value="3"/>
</dbReference>
<evidence type="ECO:0000256" key="8">
    <source>
        <dbReference type="ARBA" id="ARBA00022801"/>
    </source>
</evidence>
<evidence type="ECO:0000256" key="12">
    <source>
        <dbReference type="PROSITE-ProRule" id="PRU01240"/>
    </source>
</evidence>
<feature type="signal peptide" evidence="13">
    <location>
        <begin position="1"/>
        <end position="28"/>
    </location>
</feature>
<dbReference type="PROSITE" id="PS51892">
    <property type="entry name" value="SUBTILASE"/>
    <property type="match status" value="3"/>
</dbReference>
<dbReference type="Gene3D" id="3.30.70.80">
    <property type="entry name" value="Peptidase S8 propeptide/proteinase inhibitor I9"/>
    <property type="match status" value="1"/>
</dbReference>
<dbReference type="InterPro" id="IPR041469">
    <property type="entry name" value="Subtilisin-like_FN3"/>
</dbReference>
<keyword evidence="4" id="KW-0052">Apoplast</keyword>
<dbReference type="FunFam" id="2.60.40.2310:FF:000001">
    <property type="entry name" value="Subtilisin-like protease SBT1.5"/>
    <property type="match status" value="1"/>
</dbReference>
<keyword evidence="5" id="KW-0964">Secreted</keyword>
<keyword evidence="7 13" id="KW-0732">Signal</keyword>
<dbReference type="InterPro" id="IPR000209">
    <property type="entry name" value="Peptidase_S8/S53_dom"/>
</dbReference>
<feature type="domain" description="Peptidase S8/S53" evidence="14">
    <location>
        <begin position="145"/>
        <end position="612"/>
    </location>
</feature>
<feature type="domain" description="Inhibitor I9" evidence="16">
    <location>
        <begin position="1515"/>
        <end position="1599"/>
    </location>
</feature>
<dbReference type="GO" id="GO:0048046">
    <property type="term" value="C:apoplast"/>
    <property type="evidence" value="ECO:0007669"/>
    <property type="project" value="UniProtKB-SubCell"/>
</dbReference>
<feature type="active site" description="Charge relay system" evidence="12">
    <location>
        <position position="1712"/>
    </location>
</feature>
<dbReference type="GO" id="GO:0004252">
    <property type="term" value="F:serine-type endopeptidase activity"/>
    <property type="evidence" value="ECO:0007669"/>
    <property type="project" value="UniProtKB-UniRule"/>
</dbReference>